<comment type="subcellular location">
    <subcellularLocation>
        <location evidence="1">Nucleus</location>
    </subcellularLocation>
</comment>
<dbReference type="HOGENOM" id="CLU_021991_1_1_1"/>
<keyword evidence="3" id="KW-0539">Nucleus</keyword>
<organism evidence="4 5">
    <name type="scientific">Sphaerulina musiva (strain SO2202)</name>
    <name type="common">Poplar stem canker fungus</name>
    <name type="synonym">Septoria musiva</name>
    <dbReference type="NCBI Taxonomy" id="692275"/>
    <lineage>
        <taxon>Eukaryota</taxon>
        <taxon>Fungi</taxon>
        <taxon>Dikarya</taxon>
        <taxon>Ascomycota</taxon>
        <taxon>Pezizomycotina</taxon>
        <taxon>Dothideomycetes</taxon>
        <taxon>Dothideomycetidae</taxon>
        <taxon>Mycosphaerellales</taxon>
        <taxon>Mycosphaerellaceae</taxon>
        <taxon>Sphaerulina</taxon>
    </lineage>
</organism>
<dbReference type="GO" id="GO:0006368">
    <property type="term" value="P:transcription elongation by RNA polymerase II"/>
    <property type="evidence" value="ECO:0007669"/>
    <property type="project" value="InterPro"/>
</dbReference>
<evidence type="ECO:0000256" key="2">
    <source>
        <dbReference type="ARBA" id="ARBA00007560"/>
    </source>
</evidence>
<dbReference type="EMBL" id="KB456266">
    <property type="protein sequence ID" value="EMF11421.1"/>
    <property type="molecule type" value="Genomic_DNA"/>
</dbReference>
<dbReference type="OMA" id="GAYYYPI"/>
<name>M3CEE5_SPHMS</name>
<dbReference type="AlphaFoldDB" id="M3CEE5"/>
<keyword evidence="5" id="KW-1185">Reference proteome</keyword>
<evidence type="ECO:0000313" key="4">
    <source>
        <dbReference type="EMBL" id="EMF11421.1"/>
    </source>
</evidence>
<comment type="similarity">
    <text evidence="2">Belongs to the PAF1 family.</text>
</comment>
<dbReference type="Proteomes" id="UP000016931">
    <property type="component" value="Unassembled WGS sequence"/>
</dbReference>
<gene>
    <name evidence="4" type="ORF">SEPMUDRAFT_150363</name>
</gene>
<evidence type="ECO:0000313" key="5">
    <source>
        <dbReference type="Proteomes" id="UP000016931"/>
    </source>
</evidence>
<dbReference type="GO" id="GO:0016593">
    <property type="term" value="C:Cdc73/Paf1 complex"/>
    <property type="evidence" value="ECO:0007669"/>
    <property type="project" value="InterPro"/>
</dbReference>
<dbReference type="GO" id="GO:0000993">
    <property type="term" value="F:RNA polymerase II complex binding"/>
    <property type="evidence" value="ECO:0007669"/>
    <property type="project" value="TreeGrafter"/>
</dbReference>
<evidence type="ECO:0000256" key="3">
    <source>
        <dbReference type="ARBA" id="ARBA00023242"/>
    </source>
</evidence>
<dbReference type="Pfam" id="PF03985">
    <property type="entry name" value="Paf1"/>
    <property type="match status" value="1"/>
</dbReference>
<proteinExistence type="inferred from homology"/>
<dbReference type="InterPro" id="IPR007133">
    <property type="entry name" value="RNA_pol_II-assoc_Paf1"/>
</dbReference>
<dbReference type="PANTHER" id="PTHR23188:SF12">
    <property type="entry name" value="RNA POLYMERASE II-ASSOCIATED FACTOR 1 HOMOLOG"/>
    <property type="match status" value="1"/>
</dbReference>
<dbReference type="OrthoDB" id="10260285at2759"/>
<protein>
    <submittedName>
        <fullName evidence="4">Paf1-domain-containing protein</fullName>
    </submittedName>
</protein>
<dbReference type="GeneID" id="27903256"/>
<evidence type="ECO:0000256" key="1">
    <source>
        <dbReference type="ARBA" id="ARBA00004123"/>
    </source>
</evidence>
<reference evidence="4 5" key="1">
    <citation type="journal article" date="2012" name="PLoS Pathog.">
        <title>Diverse lifestyles and strategies of plant pathogenesis encoded in the genomes of eighteen Dothideomycetes fungi.</title>
        <authorList>
            <person name="Ohm R.A."/>
            <person name="Feau N."/>
            <person name="Henrissat B."/>
            <person name="Schoch C.L."/>
            <person name="Horwitz B.A."/>
            <person name="Barry K.W."/>
            <person name="Condon B.J."/>
            <person name="Copeland A.C."/>
            <person name="Dhillon B."/>
            <person name="Glaser F."/>
            <person name="Hesse C.N."/>
            <person name="Kosti I."/>
            <person name="LaButti K."/>
            <person name="Lindquist E.A."/>
            <person name="Lucas S."/>
            <person name="Salamov A.A."/>
            <person name="Bradshaw R.E."/>
            <person name="Ciuffetti L."/>
            <person name="Hamelin R.C."/>
            <person name="Kema G.H.J."/>
            <person name="Lawrence C."/>
            <person name="Scott J.A."/>
            <person name="Spatafora J.W."/>
            <person name="Turgeon B.G."/>
            <person name="de Wit P.J.G.M."/>
            <person name="Zhong S."/>
            <person name="Goodwin S.B."/>
            <person name="Grigoriev I.V."/>
        </authorList>
    </citation>
    <scope>NUCLEOTIDE SEQUENCE [LARGE SCALE GENOMIC DNA]</scope>
    <source>
        <strain evidence="4 5">SO2202</strain>
    </source>
</reference>
<dbReference type="GO" id="GO:0003682">
    <property type="term" value="F:chromatin binding"/>
    <property type="evidence" value="ECO:0007669"/>
    <property type="project" value="TreeGrafter"/>
</dbReference>
<sequence length="436" mass="48806">MSSGRPGEKVVHQDYIARIRYSNALPPPPNPPKLLDIPGTGLSGGQYTSAGYSSRLARDQPLNIEADAELGMPIDLIGIPGIFEGKEEAISFRPNAKELLHPADRALLRPLGQLGKAGASQGSVSFLRRTEYSSSQQAQHFSSSTSKDLLRMRNDNKRRKASMNKDDPINIMRHIVKGFDIAYPQDAYKGEDNTENLRGAEVTDAELKAWSRPKHPTNPDLKLLDSYPILPDADAIPSLGFYMVMKYVSNPSDIRDTYDHRLDTALMKPVSDERANEEFAEKLREWQESDMSKPEPIQEYDYDYYLPIDRQAVRGIKRKLDVGAADKDDDALYTDDNGDGVPCFKYKRIRTYETYKQHGDSRNMYNDAVAIALHDADGESGSARLQKGAYFYPVVQTTALRPKRQTAQSQYGTEPKVDELNVVIGDPKVVAVAEEE</sequence>
<dbReference type="PANTHER" id="PTHR23188">
    <property type="entry name" value="RNA POLYMERASE II-ASSOCIATED FACTOR 1 HOMOLOG"/>
    <property type="match status" value="1"/>
</dbReference>
<dbReference type="STRING" id="692275.M3CEE5"/>
<dbReference type="RefSeq" id="XP_016759542.1">
    <property type="nucleotide sequence ID" value="XM_016906119.1"/>
</dbReference>
<accession>M3CEE5</accession>
<dbReference type="eggNOG" id="KOG2478">
    <property type="taxonomic scope" value="Eukaryota"/>
</dbReference>